<evidence type="ECO:0000313" key="1">
    <source>
        <dbReference type="EMBL" id="TPN84596.1"/>
    </source>
</evidence>
<gene>
    <name evidence="1" type="ORF">FHK87_16840</name>
</gene>
<dbReference type="Proteomes" id="UP000315540">
    <property type="component" value="Unassembled WGS sequence"/>
</dbReference>
<dbReference type="EMBL" id="VFWZ01000005">
    <property type="protein sequence ID" value="TPN84596.1"/>
    <property type="molecule type" value="Genomic_DNA"/>
</dbReference>
<proteinExistence type="predicted"/>
<dbReference type="AlphaFoldDB" id="A0A504J175"/>
<dbReference type="Pfam" id="PF08811">
    <property type="entry name" value="DUF1800"/>
    <property type="match status" value="1"/>
</dbReference>
<name>A0A504J175_9FLAO</name>
<protein>
    <submittedName>
        <fullName evidence="1">DUF1800 domain-containing protein</fullName>
    </submittedName>
</protein>
<dbReference type="RefSeq" id="WP_140594931.1">
    <property type="nucleotide sequence ID" value="NZ_VFWZ01000005.1"/>
</dbReference>
<sequence>MVASLTDKQIQHLYWRAGFGITPKELKKVQSYSKKKLIDHLFEQSNAVKPLYVDLGILKKNPEQLTKDEKKEFRKLQNQKVLEMNTLWFQQMQKTEGILREKMTLFFQNHFSVRLRMPQIMLHFHNTIRKHALGNFGEMLMEVSKSPAMIRYLNNRQNRKGSPNENFAREVMELFTLGRDNKYTETDIKEAARAFTGWDFDKQFEFVFRKNRHDTGVKTVLGKTGNFNGEDIITILLKEQQTANYITEKIYRFIVNDSPDPKNIKTLAKAFYESNYDIESLLRDIFMSKWFYDQKNIGVKIKSPVDLITGLGRQFNTTYEKPKALFFIQRKLNQMLFYPPNVAGWPGGRYWVDSSTLMIRLKLGSIILNNGVIDIDIKDDMPENRMIQKKSKKTGLAKRIRATGDWNAFLPHLNNTNKKDLVDFLIQPQLSETAQKIIAASKNDNTQEFIVELLSLPEYQLC</sequence>
<reference evidence="1 2" key="1">
    <citation type="submission" date="2019-06" db="EMBL/GenBank/DDBJ databases">
        <authorList>
            <person name="Meng X."/>
        </authorList>
    </citation>
    <scope>NUCLEOTIDE SEQUENCE [LARGE SCALE GENOMIC DNA]</scope>
    <source>
        <strain evidence="1 2">M625</strain>
    </source>
</reference>
<dbReference type="OrthoDB" id="9772295at2"/>
<accession>A0A504J175</accession>
<keyword evidence="2" id="KW-1185">Reference proteome</keyword>
<organism evidence="1 2">
    <name type="scientific">Aquimarina algicola</name>
    <dbReference type="NCBI Taxonomy" id="2589995"/>
    <lineage>
        <taxon>Bacteria</taxon>
        <taxon>Pseudomonadati</taxon>
        <taxon>Bacteroidota</taxon>
        <taxon>Flavobacteriia</taxon>
        <taxon>Flavobacteriales</taxon>
        <taxon>Flavobacteriaceae</taxon>
        <taxon>Aquimarina</taxon>
    </lineage>
</organism>
<evidence type="ECO:0000313" key="2">
    <source>
        <dbReference type="Proteomes" id="UP000315540"/>
    </source>
</evidence>
<dbReference type="InterPro" id="IPR014917">
    <property type="entry name" value="DUF1800"/>
</dbReference>
<comment type="caution">
    <text evidence="1">The sequence shown here is derived from an EMBL/GenBank/DDBJ whole genome shotgun (WGS) entry which is preliminary data.</text>
</comment>